<dbReference type="SUPFAM" id="SSF50998">
    <property type="entry name" value="Quinoprotein alcohol dehydrogenase-like"/>
    <property type="match status" value="1"/>
</dbReference>
<keyword evidence="3 8" id="KW-0349">Heme</keyword>
<dbReference type="InterPro" id="IPR002372">
    <property type="entry name" value="PQQ_rpt_dom"/>
</dbReference>
<sequence>MQHAHPNLTRLPGMRALLAAALFVLTACTHRRNTDYPAYGGNKENNRYSPLTRINPGNVKTLKLAWIYNSADTGAAVAKHEHENQCQPIVVGGILYGTSSTLQLFALDAATGAQRWKFDPFAHTKPRINQCRGVTYWTDGNNDHRLFYAAGPNLYAIDALTGTPIPTFGDSGRISLYTGLDINHPVEGLYVTATTPGIIYKNTLIIGTAVSESGDAAPGYVRGFDVITGRLIWTFHTIPQPGEPGYDTWPGDAYKWAGGTNNWSGLSLDEKRGVVYFGTGSPSADFYGGDRPGDNLYSDCILALDAATGRLVWHFQTMHHDLWDRDIPCPPNLATIEHDGKKTDVLVQATKDGVIYVLDRDNGQSLFPIDERPVPTTGGLPGEHPASTQRYPRKPLPFAHQTITDSDLTTISPEAHAYVQRIFNQTTNAKTAPNKFLPPDTTGTLLVGYSGGAEWGGNAIDPDGILYQNGNDAPWLLRMISKQQREKQAAATRNTGSALYAVSCAACHGADRKGNGHEIPDLTTVGKRLRPADIFAILAHGQNRMPSFPQLSDPQRAAIIHYLLDGNNSGNTRGGNSNPNVAVQNRDAMRNRDPAAIVAAQNSPFPYQPAYSAAIWEKLTDSDGYPGIKPPWGTLNAIDLTTGDYRWRVPLGEFPQLTKKGIPPTGMESYGGPLVTAGGLLFIAGTRDGMIRAFDIRTGNIVWQYHLPNAGFATPITYEVDGFQYIVIAAGGGRGLPTGGNYLAFALPH</sequence>
<comment type="cofactor">
    <cofactor evidence="1">
        <name>pyrroloquinoline quinone</name>
        <dbReference type="ChEBI" id="CHEBI:58442"/>
    </cofactor>
</comment>
<dbReference type="Gene3D" id="2.140.10.10">
    <property type="entry name" value="Quinoprotein alcohol dehydrogenase-like superfamily"/>
    <property type="match status" value="2"/>
</dbReference>
<keyword evidence="4 8" id="KW-0479">Metal-binding</keyword>
<evidence type="ECO:0000256" key="9">
    <source>
        <dbReference type="SAM" id="MobiDB-lite"/>
    </source>
</evidence>
<evidence type="ECO:0000256" key="4">
    <source>
        <dbReference type="ARBA" id="ARBA00022723"/>
    </source>
</evidence>
<keyword evidence="6" id="KW-0560">Oxidoreductase</keyword>
<dbReference type="GO" id="GO:0009055">
    <property type="term" value="F:electron transfer activity"/>
    <property type="evidence" value="ECO:0007669"/>
    <property type="project" value="InterPro"/>
</dbReference>
<dbReference type="AlphaFoldDB" id="A0A8J2UC97"/>
<gene>
    <name evidence="11" type="ORF">GCM10011511_20740</name>
</gene>
<dbReference type="GO" id="GO:0046872">
    <property type="term" value="F:metal ion binding"/>
    <property type="evidence" value="ECO:0007669"/>
    <property type="project" value="UniProtKB-KW"/>
</dbReference>
<dbReference type="PANTHER" id="PTHR32303:SF4">
    <property type="entry name" value="QUINOPROTEIN GLUCOSE DEHYDROGENASE"/>
    <property type="match status" value="1"/>
</dbReference>
<evidence type="ECO:0000256" key="2">
    <source>
        <dbReference type="ARBA" id="ARBA00008156"/>
    </source>
</evidence>
<evidence type="ECO:0000256" key="1">
    <source>
        <dbReference type="ARBA" id="ARBA00001931"/>
    </source>
</evidence>
<reference evidence="11" key="2">
    <citation type="submission" date="2020-09" db="EMBL/GenBank/DDBJ databases">
        <authorList>
            <person name="Sun Q."/>
            <person name="Zhou Y."/>
        </authorList>
    </citation>
    <scope>NUCLEOTIDE SEQUENCE</scope>
    <source>
        <strain evidence="11">CGMCC 1.15448</strain>
    </source>
</reference>
<name>A0A8J2UC97_9BACT</name>
<dbReference type="EMBL" id="BMJC01000002">
    <property type="protein sequence ID" value="GGA97254.1"/>
    <property type="molecule type" value="Genomic_DNA"/>
</dbReference>
<keyword evidence="7 8" id="KW-0408">Iron</keyword>
<comment type="caution">
    <text evidence="11">The sequence shown here is derived from an EMBL/GenBank/DDBJ whole genome shotgun (WGS) entry which is preliminary data.</text>
</comment>
<dbReference type="CDD" id="cd10280">
    <property type="entry name" value="PQQ_mGDH"/>
    <property type="match status" value="1"/>
</dbReference>
<protein>
    <recommendedName>
        <fullName evidence="10">Cytochrome c domain-containing protein</fullName>
    </recommendedName>
</protein>
<evidence type="ECO:0000259" key="10">
    <source>
        <dbReference type="PROSITE" id="PS51007"/>
    </source>
</evidence>
<dbReference type="PROSITE" id="PS51007">
    <property type="entry name" value="CYTC"/>
    <property type="match status" value="1"/>
</dbReference>
<reference evidence="11" key="1">
    <citation type="journal article" date="2014" name="Int. J. Syst. Evol. Microbiol.">
        <title>Complete genome sequence of Corynebacterium casei LMG S-19264T (=DSM 44701T), isolated from a smear-ripened cheese.</title>
        <authorList>
            <consortium name="US DOE Joint Genome Institute (JGI-PGF)"/>
            <person name="Walter F."/>
            <person name="Albersmeier A."/>
            <person name="Kalinowski J."/>
            <person name="Ruckert C."/>
        </authorList>
    </citation>
    <scope>NUCLEOTIDE SEQUENCE</scope>
    <source>
        <strain evidence="11">CGMCC 1.15448</strain>
    </source>
</reference>
<feature type="region of interest" description="Disordered" evidence="9">
    <location>
        <begin position="367"/>
        <end position="393"/>
    </location>
</feature>
<dbReference type="RefSeq" id="WP_188931233.1">
    <property type="nucleotide sequence ID" value="NZ_BMJC01000002.1"/>
</dbReference>
<evidence type="ECO:0000256" key="7">
    <source>
        <dbReference type="ARBA" id="ARBA00023004"/>
    </source>
</evidence>
<comment type="similarity">
    <text evidence="2">Belongs to the bacterial PQQ dehydrogenase family.</text>
</comment>
<dbReference type="InterPro" id="IPR036909">
    <property type="entry name" value="Cyt_c-like_dom_sf"/>
</dbReference>
<dbReference type="Pfam" id="PF00034">
    <property type="entry name" value="Cytochrom_C"/>
    <property type="match status" value="1"/>
</dbReference>
<dbReference type="PANTHER" id="PTHR32303">
    <property type="entry name" value="QUINOPROTEIN ALCOHOL DEHYDROGENASE (CYTOCHROME C)"/>
    <property type="match status" value="1"/>
</dbReference>
<organism evidence="11 12">
    <name type="scientific">Puia dinghuensis</name>
    <dbReference type="NCBI Taxonomy" id="1792502"/>
    <lineage>
        <taxon>Bacteria</taxon>
        <taxon>Pseudomonadati</taxon>
        <taxon>Bacteroidota</taxon>
        <taxon>Chitinophagia</taxon>
        <taxon>Chitinophagales</taxon>
        <taxon>Chitinophagaceae</taxon>
        <taxon>Puia</taxon>
    </lineage>
</organism>
<accession>A0A8J2UC97</accession>
<dbReference type="SUPFAM" id="SSF46626">
    <property type="entry name" value="Cytochrome c"/>
    <property type="match status" value="1"/>
</dbReference>
<dbReference type="GO" id="GO:0048038">
    <property type="term" value="F:quinone binding"/>
    <property type="evidence" value="ECO:0007669"/>
    <property type="project" value="InterPro"/>
</dbReference>
<dbReference type="GO" id="GO:0016020">
    <property type="term" value="C:membrane"/>
    <property type="evidence" value="ECO:0007669"/>
    <property type="project" value="InterPro"/>
</dbReference>
<evidence type="ECO:0000313" key="12">
    <source>
        <dbReference type="Proteomes" id="UP000607559"/>
    </source>
</evidence>
<evidence type="ECO:0000256" key="8">
    <source>
        <dbReference type="PROSITE-ProRule" id="PRU00433"/>
    </source>
</evidence>
<dbReference type="InterPro" id="IPR009056">
    <property type="entry name" value="Cyt_c-like_dom"/>
</dbReference>
<dbReference type="GO" id="GO:0020037">
    <property type="term" value="F:heme binding"/>
    <property type="evidence" value="ECO:0007669"/>
    <property type="project" value="InterPro"/>
</dbReference>
<feature type="domain" description="Cytochrome c" evidence="10">
    <location>
        <begin position="491"/>
        <end position="567"/>
    </location>
</feature>
<evidence type="ECO:0000256" key="6">
    <source>
        <dbReference type="ARBA" id="ARBA00023002"/>
    </source>
</evidence>
<proteinExistence type="inferred from homology"/>
<keyword evidence="5" id="KW-0732">Signal</keyword>
<dbReference type="InterPro" id="IPR017511">
    <property type="entry name" value="PQQ_mDH"/>
</dbReference>
<evidence type="ECO:0000313" key="11">
    <source>
        <dbReference type="EMBL" id="GGA97254.1"/>
    </source>
</evidence>
<dbReference type="InterPro" id="IPR018391">
    <property type="entry name" value="PQQ_b-propeller_rpt"/>
</dbReference>
<dbReference type="GO" id="GO:0008876">
    <property type="term" value="F:quinoprotein glucose dehydrogenase activity"/>
    <property type="evidence" value="ECO:0007669"/>
    <property type="project" value="TreeGrafter"/>
</dbReference>
<evidence type="ECO:0000256" key="3">
    <source>
        <dbReference type="ARBA" id="ARBA00022617"/>
    </source>
</evidence>
<keyword evidence="12" id="KW-1185">Reference proteome</keyword>
<dbReference type="Gene3D" id="1.10.760.10">
    <property type="entry name" value="Cytochrome c-like domain"/>
    <property type="match status" value="1"/>
</dbReference>
<dbReference type="Proteomes" id="UP000607559">
    <property type="component" value="Unassembled WGS sequence"/>
</dbReference>
<dbReference type="InterPro" id="IPR011047">
    <property type="entry name" value="Quinoprotein_ADH-like_sf"/>
</dbReference>
<evidence type="ECO:0000256" key="5">
    <source>
        <dbReference type="ARBA" id="ARBA00022729"/>
    </source>
</evidence>
<dbReference type="SMART" id="SM00564">
    <property type="entry name" value="PQQ"/>
    <property type="match status" value="6"/>
</dbReference>
<dbReference type="Pfam" id="PF01011">
    <property type="entry name" value="PQQ"/>
    <property type="match status" value="2"/>
</dbReference>